<gene>
    <name evidence="2" type="ORF">DSTB1V02_LOCUS11310</name>
</gene>
<protein>
    <recommendedName>
        <fullName evidence="4">Protein quiver</fullName>
    </recommendedName>
</protein>
<accession>A0A7R9ACC2</accession>
<proteinExistence type="predicted"/>
<dbReference type="AlphaFoldDB" id="A0A7R9ACC2"/>
<dbReference type="EMBL" id="CAJPEV010003626">
    <property type="protein sequence ID" value="CAG0900177.1"/>
    <property type="molecule type" value="Genomic_DNA"/>
</dbReference>
<feature type="chain" id="PRO_5036402834" description="Protein quiver" evidence="1">
    <location>
        <begin position="19"/>
        <end position="152"/>
    </location>
</feature>
<dbReference type="Proteomes" id="UP000677054">
    <property type="component" value="Unassembled WGS sequence"/>
</dbReference>
<dbReference type="PROSITE" id="PS51257">
    <property type="entry name" value="PROKAR_LIPOPROTEIN"/>
    <property type="match status" value="1"/>
</dbReference>
<evidence type="ECO:0008006" key="4">
    <source>
        <dbReference type="Google" id="ProtNLM"/>
    </source>
</evidence>
<name>A0A7R9ACC2_9CRUS</name>
<sequence>MKFSVFLGLLSFIGHAVALSCYHCDDVATCEMWHEMPCEGETQQGYDWYCGEYWDENKKFTHGTDEVNKPSVIVRPPGVLKTVNCSEWKAAECVNATDVRLPDGWRACFCDSDFCNSAEPLGCNSAEQLGSHSRLPLLFLVLIASCKHLLFN</sequence>
<dbReference type="EMBL" id="LR903143">
    <property type="protein sequence ID" value="CAD7251544.1"/>
    <property type="molecule type" value="Genomic_DNA"/>
</dbReference>
<keyword evidence="1" id="KW-0732">Signal</keyword>
<keyword evidence="3" id="KW-1185">Reference proteome</keyword>
<organism evidence="2">
    <name type="scientific">Darwinula stevensoni</name>
    <dbReference type="NCBI Taxonomy" id="69355"/>
    <lineage>
        <taxon>Eukaryota</taxon>
        <taxon>Metazoa</taxon>
        <taxon>Ecdysozoa</taxon>
        <taxon>Arthropoda</taxon>
        <taxon>Crustacea</taxon>
        <taxon>Oligostraca</taxon>
        <taxon>Ostracoda</taxon>
        <taxon>Podocopa</taxon>
        <taxon>Podocopida</taxon>
        <taxon>Darwinulocopina</taxon>
        <taxon>Darwinuloidea</taxon>
        <taxon>Darwinulidae</taxon>
        <taxon>Darwinula</taxon>
    </lineage>
</organism>
<evidence type="ECO:0000313" key="3">
    <source>
        <dbReference type="Proteomes" id="UP000677054"/>
    </source>
</evidence>
<evidence type="ECO:0000313" key="2">
    <source>
        <dbReference type="EMBL" id="CAD7251544.1"/>
    </source>
</evidence>
<evidence type="ECO:0000256" key="1">
    <source>
        <dbReference type="SAM" id="SignalP"/>
    </source>
</evidence>
<reference evidence="2" key="1">
    <citation type="submission" date="2020-11" db="EMBL/GenBank/DDBJ databases">
        <authorList>
            <person name="Tran Van P."/>
        </authorList>
    </citation>
    <scope>NUCLEOTIDE SEQUENCE</scope>
</reference>
<feature type="signal peptide" evidence="1">
    <location>
        <begin position="1"/>
        <end position="18"/>
    </location>
</feature>